<reference evidence="8" key="2">
    <citation type="submission" date="2025-08" db="UniProtKB">
        <authorList>
            <consortium name="RefSeq"/>
        </authorList>
    </citation>
    <scope>IDENTIFICATION</scope>
    <source>
        <tissue evidence="8">Leaf</tissue>
    </source>
</reference>
<dbReference type="PANTHER" id="PTHR11017:SF411">
    <property type="entry name" value="ADP-RIBOSYL CYCLASE_CYCLIC ADP-RIBOSE HYDROLASE-RELATED"/>
    <property type="match status" value="1"/>
</dbReference>
<dbReference type="SUPFAM" id="SSF52540">
    <property type="entry name" value="P-loop containing nucleoside triphosphate hydrolases"/>
    <property type="match status" value="1"/>
</dbReference>
<dbReference type="InterPro" id="IPR032675">
    <property type="entry name" value="LRR_dom_sf"/>
</dbReference>
<dbReference type="InterPro" id="IPR035897">
    <property type="entry name" value="Toll_tir_struct_dom_sf"/>
</dbReference>
<dbReference type="InterPro" id="IPR011713">
    <property type="entry name" value="Leu-rich_rpt_3"/>
</dbReference>
<dbReference type="SMART" id="SM00255">
    <property type="entry name" value="TIR"/>
    <property type="match status" value="1"/>
</dbReference>
<evidence type="ECO:0000256" key="2">
    <source>
        <dbReference type="ARBA" id="ARBA00022737"/>
    </source>
</evidence>
<dbReference type="Gene3D" id="3.40.50.300">
    <property type="entry name" value="P-loop containing nucleotide triphosphate hydrolases"/>
    <property type="match status" value="1"/>
</dbReference>
<sequence>MNSCANFFRSSATAILILTLLYTMVIMFCRKFRYNTENKIVPENPKSLISASSLPRNWKHDVFPNFHGTDVRKKFLAHILKEFRGKGIDPFVDNEIERSKSIGPKLIEAIRGSKIAIVLLSKNYASSSWCMNELVEIMKCREELGQIVMTIFYEVDPTHVKKQTGDFGKVFTKTCKGKTKEEIKRWRNALEGVATIAGEHSCNWDNEAAMTEKIATDVSNMLNNFTPTRDFDGLVGMEAHFKNLGSLLRLDLDEVRMVGIWGPSGIGKTTIARFLFDQVSSSFRLSTIMVNIRGSYPRPCLDEYNAQLQLQNQMLFQLIKQKDTICHLGVAQERLKNKKVLLVLDDVDRLGQLVALAKETQWFGLGSRIVITTEDIRVLKAHGIKHIYQVKFPSTSEAFEIFCMSAFGKKHPYNGFYELAWEVTELAGKLPLGLKVLGSTLRGMSKQEWENTLPRLRTCLDGEIETVLKFSYDALCDEEKDLFLYIACFFNYENTRKVEKHLAKRFLDVRQGLHILAEKSLIDIGMGVIEMHNLLVQLGREITCKESTNNPKKLYFLVDQSEIGEALSDDTIDSRRVMGIDVDLSTIEDEVNISEKALERMSNLQFLRFRGSEYGVHTDILFSLQKIRYLQWIHFPMTCLPSTLNPEFLIELNMPDSKLNKLWEGTKPIKNLKWMDLSRSENLKELPNLSTATNLEDLILNNCSSLLELPSLEKLSNLKSLLLSGCSSLLELPPFHENVTDLQILELSGCSSLIELTSSIGSAINLQKLFLKGCSSLVDLPCSIGNFTNLEKLDLSGCSSLVELPSSIGNLSYLEELDLRNCSSLVKLTSSIGNATNLQKLNLSNCSNLMEIPSTGNATNLQQLDIDNCSTLVKLPSFIKNAANLWLFSLRNCSSVVELPSIKNASNLHKLELINCSSLVQLPLNIGDITNLREFNLYNCSSLVELPFSIGNLHLLRILNVVGCSKLEVIPCNINLESLDRLDLTNCSRLKSFPEISTNIKDLYLVGTVIEEVPSSIMSWSRLNYLSMSYFENLKGLPHALDVITELHMTKDIQELSSWVKGLSRLTRFVINDCKLLVSLPQLSDSLSHLDAENCDSLEILDCSFNNHEIRFNFTNCFKLTDEARRLIMHTSTRQHAILPGRDVPAAFFNYRSTRVYLTVTLNQRPLGTSSLRFKACIVLNKGDVKTCADKTSMSVYIYINGLSVPCGPSRHILHPLLSKHLYIFEVEAEEVTCSCTELVFEFLTNSGKWGIEECGVLQI</sequence>
<keyword evidence="2" id="KW-0677">Repeat</keyword>
<gene>
    <name evidence="8" type="primary">LOC104790448</name>
</gene>
<dbReference type="Gene3D" id="3.40.50.10140">
    <property type="entry name" value="Toll/interleukin-1 receptor homology (TIR) domain"/>
    <property type="match status" value="1"/>
</dbReference>
<dbReference type="SUPFAM" id="SSF52058">
    <property type="entry name" value="L domain-like"/>
    <property type="match status" value="2"/>
</dbReference>
<dbReference type="SMART" id="SM00382">
    <property type="entry name" value="AAA"/>
    <property type="match status" value="1"/>
</dbReference>
<evidence type="ECO:0000259" key="6">
    <source>
        <dbReference type="PROSITE" id="PS50104"/>
    </source>
</evidence>
<dbReference type="Pfam" id="PF00931">
    <property type="entry name" value="NB-ARC"/>
    <property type="match status" value="1"/>
</dbReference>
<dbReference type="Pfam" id="PF01582">
    <property type="entry name" value="TIR"/>
    <property type="match status" value="1"/>
</dbReference>
<dbReference type="Pfam" id="PF23282">
    <property type="entry name" value="WHD_ROQ1"/>
    <property type="match status" value="1"/>
</dbReference>
<keyword evidence="3" id="KW-0611">Plant defense</keyword>
<dbReference type="RefSeq" id="XP_010514507.2">
    <property type="nucleotide sequence ID" value="XM_010516205.2"/>
</dbReference>
<dbReference type="GeneID" id="104790448"/>
<dbReference type="InterPro" id="IPR027417">
    <property type="entry name" value="P-loop_NTPase"/>
</dbReference>
<keyword evidence="5" id="KW-0812">Transmembrane</keyword>
<dbReference type="InterPro" id="IPR055414">
    <property type="entry name" value="LRR_R13L4/SHOC2-like"/>
</dbReference>
<feature type="domain" description="TIR" evidence="6">
    <location>
        <begin position="58"/>
        <end position="222"/>
    </location>
</feature>
<dbReference type="InterPro" id="IPR000157">
    <property type="entry name" value="TIR_dom"/>
</dbReference>
<feature type="transmembrane region" description="Helical" evidence="5">
    <location>
        <begin position="7"/>
        <end position="28"/>
    </location>
</feature>
<protein>
    <submittedName>
        <fullName evidence="8">Probable disease resistance protein RPP1</fullName>
    </submittedName>
</protein>
<name>A0ABM0ZE73_CAMSA</name>
<dbReference type="InterPro" id="IPR044974">
    <property type="entry name" value="Disease_R_plants"/>
</dbReference>
<dbReference type="PROSITE" id="PS50104">
    <property type="entry name" value="TIR"/>
    <property type="match status" value="1"/>
</dbReference>
<keyword evidence="5" id="KW-1133">Transmembrane helix</keyword>
<dbReference type="Proteomes" id="UP000694864">
    <property type="component" value="Chromosome 1"/>
</dbReference>
<keyword evidence="1" id="KW-0433">Leucine-rich repeat</keyword>
<keyword evidence="4" id="KW-0520">NAD</keyword>
<dbReference type="InterPro" id="IPR003593">
    <property type="entry name" value="AAA+_ATPase"/>
</dbReference>
<dbReference type="SUPFAM" id="SSF46785">
    <property type="entry name" value="Winged helix' DNA-binding domain"/>
    <property type="match status" value="1"/>
</dbReference>
<dbReference type="InterPro" id="IPR036390">
    <property type="entry name" value="WH_DNA-bd_sf"/>
</dbReference>
<keyword evidence="7" id="KW-1185">Reference proteome</keyword>
<dbReference type="SUPFAM" id="SSF52200">
    <property type="entry name" value="Toll/Interleukin receptor TIR domain"/>
    <property type="match status" value="1"/>
</dbReference>
<dbReference type="InterPro" id="IPR002182">
    <property type="entry name" value="NB-ARC"/>
</dbReference>
<dbReference type="Gene3D" id="3.80.10.10">
    <property type="entry name" value="Ribonuclease Inhibitor"/>
    <property type="match status" value="4"/>
</dbReference>
<reference evidence="7" key="1">
    <citation type="journal article" date="2014" name="Nat. Commun.">
        <title>The emerging biofuel crop Camelina sativa retains a highly undifferentiated hexaploid genome structure.</title>
        <authorList>
            <person name="Kagale S."/>
            <person name="Koh C."/>
            <person name="Nixon J."/>
            <person name="Bollina V."/>
            <person name="Clarke W.E."/>
            <person name="Tuteja R."/>
            <person name="Spillane C."/>
            <person name="Robinson S.J."/>
            <person name="Links M.G."/>
            <person name="Clarke C."/>
            <person name="Higgins E.E."/>
            <person name="Huebert T."/>
            <person name="Sharpe A.G."/>
            <person name="Parkin I.A."/>
        </authorList>
    </citation>
    <scope>NUCLEOTIDE SEQUENCE [LARGE SCALE GENOMIC DNA]</scope>
    <source>
        <strain evidence="7">cv. DH55</strain>
    </source>
</reference>
<evidence type="ECO:0000256" key="3">
    <source>
        <dbReference type="ARBA" id="ARBA00022821"/>
    </source>
</evidence>
<dbReference type="InterPro" id="IPR058192">
    <property type="entry name" value="WHD_ROQ1-like"/>
</dbReference>
<dbReference type="InterPro" id="IPR042197">
    <property type="entry name" value="Apaf_helical"/>
</dbReference>
<dbReference type="PANTHER" id="PTHR11017">
    <property type="entry name" value="LEUCINE-RICH REPEAT-CONTAINING PROTEIN"/>
    <property type="match status" value="1"/>
</dbReference>
<organism evidence="7 8">
    <name type="scientific">Camelina sativa</name>
    <name type="common">False flax</name>
    <name type="synonym">Myagrum sativum</name>
    <dbReference type="NCBI Taxonomy" id="90675"/>
    <lineage>
        <taxon>Eukaryota</taxon>
        <taxon>Viridiplantae</taxon>
        <taxon>Streptophyta</taxon>
        <taxon>Embryophyta</taxon>
        <taxon>Tracheophyta</taxon>
        <taxon>Spermatophyta</taxon>
        <taxon>Magnoliopsida</taxon>
        <taxon>eudicotyledons</taxon>
        <taxon>Gunneridae</taxon>
        <taxon>Pentapetalae</taxon>
        <taxon>rosids</taxon>
        <taxon>malvids</taxon>
        <taxon>Brassicales</taxon>
        <taxon>Brassicaceae</taxon>
        <taxon>Camelineae</taxon>
        <taxon>Camelina</taxon>
    </lineage>
</organism>
<dbReference type="Gene3D" id="1.10.8.430">
    <property type="entry name" value="Helical domain of apoptotic protease-activating factors"/>
    <property type="match status" value="1"/>
</dbReference>
<keyword evidence="5" id="KW-0472">Membrane</keyword>
<dbReference type="Pfam" id="PF07725">
    <property type="entry name" value="LRR_3"/>
    <property type="match status" value="1"/>
</dbReference>
<dbReference type="PRINTS" id="PR00364">
    <property type="entry name" value="DISEASERSIST"/>
</dbReference>
<evidence type="ECO:0000256" key="1">
    <source>
        <dbReference type="ARBA" id="ARBA00022614"/>
    </source>
</evidence>
<evidence type="ECO:0000256" key="5">
    <source>
        <dbReference type="SAM" id="Phobius"/>
    </source>
</evidence>
<proteinExistence type="predicted"/>
<accession>A0ABM0ZE73</accession>
<evidence type="ECO:0000313" key="8">
    <source>
        <dbReference type="RefSeq" id="XP_010514507.2"/>
    </source>
</evidence>
<evidence type="ECO:0000313" key="7">
    <source>
        <dbReference type="Proteomes" id="UP000694864"/>
    </source>
</evidence>
<dbReference type="Pfam" id="PF23598">
    <property type="entry name" value="LRR_14"/>
    <property type="match status" value="1"/>
</dbReference>
<evidence type="ECO:0000256" key="4">
    <source>
        <dbReference type="ARBA" id="ARBA00023027"/>
    </source>
</evidence>